<dbReference type="AlphaFoldDB" id="F6Q1W3"/>
<organism evidence="3 4">
    <name type="scientific">Equus caballus</name>
    <name type="common">Horse</name>
    <dbReference type="NCBI Taxonomy" id="9796"/>
    <lineage>
        <taxon>Eukaryota</taxon>
        <taxon>Metazoa</taxon>
        <taxon>Chordata</taxon>
        <taxon>Craniata</taxon>
        <taxon>Vertebrata</taxon>
        <taxon>Euteleostomi</taxon>
        <taxon>Mammalia</taxon>
        <taxon>Eutheria</taxon>
        <taxon>Laurasiatheria</taxon>
        <taxon>Perissodactyla</taxon>
        <taxon>Equidae</taxon>
        <taxon>Equus</taxon>
    </lineage>
</organism>
<dbReference type="Proteomes" id="UP000002281">
    <property type="component" value="Chromosome 5"/>
</dbReference>
<evidence type="ECO:0000313" key="3">
    <source>
        <dbReference type="Ensembl" id="ENSECAP00000006980.3"/>
    </source>
</evidence>
<accession>F6Q1W3</accession>
<feature type="compositionally biased region" description="Basic and acidic residues" evidence="2">
    <location>
        <begin position="16"/>
        <end position="25"/>
    </location>
</feature>
<evidence type="ECO:0007829" key="6">
    <source>
        <dbReference type="PeptideAtlas" id="F6Q1W3"/>
    </source>
</evidence>
<protein>
    <submittedName>
        <fullName evidence="3">Purkinje cell protein 4 like 1</fullName>
    </submittedName>
</protein>
<feature type="region of interest" description="Disordered" evidence="2">
    <location>
        <begin position="1"/>
        <end position="81"/>
    </location>
</feature>
<name>F6Q1W3_HORSE</name>
<evidence type="ECO:0000313" key="5">
    <source>
        <dbReference type="VGNC" id="VGNC:21215"/>
    </source>
</evidence>
<dbReference type="Bgee" id="ENSECAG00000009062">
    <property type="expression patterns" value="Expressed in epithelium of bronchus and 23 other cell types or tissues"/>
</dbReference>
<feature type="region of interest" description="Disordered" evidence="2">
    <location>
        <begin position="94"/>
        <end position="129"/>
    </location>
</feature>
<dbReference type="PANTHER" id="PTHR15359:SF5">
    <property type="entry name" value="PURKINJE CELL PROTEIN 4-LIKE PROTEIN 1"/>
    <property type="match status" value="1"/>
</dbReference>
<proteinExistence type="evidence at protein level"/>
<dbReference type="InParanoid" id="F6Q1W3"/>
<keyword evidence="6" id="KW-1267">Proteomics identification</keyword>
<dbReference type="InterPro" id="IPR052142">
    <property type="entry name" value="Calmodulin_Regulator_PCP4-like"/>
</dbReference>
<sequence>AQSGSDRSRSGGQAWREAERREPGCRRPSSGSPHSLSSARRPERCLRARQLAAVARAAPRAPRLTCTCRTPRAPSGRRNERECYRKLAQEFSRIQLNTKTSPATNQAPGPEEKGKAGNAKKAEEEEEIDIDLTAPETEKAALAIQGKFRRFQKRKKDPSS</sequence>
<feature type="compositionally biased region" description="Low complexity" evidence="2">
    <location>
        <begin position="48"/>
        <end position="64"/>
    </location>
</feature>
<evidence type="ECO:0000256" key="2">
    <source>
        <dbReference type="SAM" id="MobiDB-lite"/>
    </source>
</evidence>
<dbReference type="Ensembl" id="ENSECAT00000009205.4">
    <property type="protein sequence ID" value="ENSECAP00000006980.3"/>
    <property type="gene ID" value="ENSECAG00000009062.4"/>
</dbReference>
<reference evidence="3" key="3">
    <citation type="submission" date="2025-09" db="UniProtKB">
        <authorList>
            <consortium name="Ensembl"/>
        </authorList>
    </citation>
    <scope>IDENTIFICATION</scope>
    <source>
        <strain evidence="3">Thoroughbred</strain>
    </source>
</reference>
<reference evidence="3" key="2">
    <citation type="submission" date="2025-08" db="UniProtKB">
        <authorList>
            <consortium name="Ensembl"/>
        </authorList>
    </citation>
    <scope>IDENTIFICATION</scope>
    <source>
        <strain evidence="3">Thoroughbred</strain>
    </source>
</reference>
<dbReference type="PaxDb" id="9796-ENSECAP00000006980"/>
<comment type="similarity">
    <text evidence="1">Belongs to the PCP4 family.</text>
</comment>
<dbReference type="VGNC" id="VGNC:21215">
    <property type="gene designation" value="PCP4L1"/>
</dbReference>
<dbReference type="ExpressionAtlas" id="F6Q1W3">
    <property type="expression patterns" value="baseline"/>
</dbReference>
<dbReference type="PANTHER" id="PTHR15359">
    <property type="entry name" value="IG-LIKE DOMAIN-CONTAINING PROTEIN"/>
    <property type="match status" value="1"/>
</dbReference>
<reference evidence="3 4" key="1">
    <citation type="journal article" date="2009" name="Science">
        <title>Genome sequence, comparative analysis, and population genetics of the domestic horse.</title>
        <authorList>
            <consortium name="Broad Institute Genome Sequencing Platform"/>
            <consortium name="Broad Institute Whole Genome Assembly Team"/>
            <person name="Wade C.M."/>
            <person name="Giulotto E."/>
            <person name="Sigurdsson S."/>
            <person name="Zoli M."/>
            <person name="Gnerre S."/>
            <person name="Imsland F."/>
            <person name="Lear T.L."/>
            <person name="Adelson D.L."/>
            <person name="Bailey E."/>
            <person name="Bellone R.R."/>
            <person name="Bloecker H."/>
            <person name="Distl O."/>
            <person name="Edgar R.C."/>
            <person name="Garber M."/>
            <person name="Leeb T."/>
            <person name="Mauceli E."/>
            <person name="MacLeod J.N."/>
            <person name="Penedo M.C.T."/>
            <person name="Raison J.M."/>
            <person name="Sharpe T."/>
            <person name="Vogel J."/>
            <person name="Andersson L."/>
            <person name="Antczak D.F."/>
            <person name="Biagi T."/>
            <person name="Binns M.M."/>
            <person name="Chowdhary B.P."/>
            <person name="Coleman S.J."/>
            <person name="Della Valle G."/>
            <person name="Fryc S."/>
            <person name="Guerin G."/>
            <person name="Hasegawa T."/>
            <person name="Hill E.W."/>
            <person name="Jurka J."/>
            <person name="Kiialainen A."/>
            <person name="Lindgren G."/>
            <person name="Liu J."/>
            <person name="Magnani E."/>
            <person name="Mickelson J.R."/>
            <person name="Murray J."/>
            <person name="Nergadze S.G."/>
            <person name="Onofrio R."/>
            <person name="Pedroni S."/>
            <person name="Piras M.F."/>
            <person name="Raudsepp T."/>
            <person name="Rocchi M."/>
            <person name="Roeed K.H."/>
            <person name="Ryder O.A."/>
            <person name="Searle S."/>
            <person name="Skow L."/>
            <person name="Swinburne J.E."/>
            <person name="Syvaenen A.C."/>
            <person name="Tozaki T."/>
            <person name="Valberg S.J."/>
            <person name="Vaudin M."/>
            <person name="White J.R."/>
            <person name="Zody M.C."/>
            <person name="Lander E.S."/>
            <person name="Lindblad-Toh K."/>
        </authorList>
    </citation>
    <scope>NUCLEOTIDE SEQUENCE [LARGE SCALE GENOMIC DNA]</scope>
    <source>
        <strain evidence="3 4">Thoroughbred</strain>
    </source>
</reference>
<gene>
    <name evidence="3 5" type="primary">PCP4L1</name>
</gene>
<feature type="compositionally biased region" description="Low complexity" evidence="2">
    <location>
        <begin position="26"/>
        <end position="39"/>
    </location>
</feature>
<feature type="compositionally biased region" description="Basic and acidic residues" evidence="2">
    <location>
        <begin position="110"/>
        <end position="123"/>
    </location>
</feature>
<keyword evidence="4" id="KW-1185">Reference proteome</keyword>
<dbReference type="STRING" id="9796.ENSECAP00000006980"/>
<feature type="compositionally biased region" description="Polar residues" evidence="2">
    <location>
        <begin position="94"/>
        <end position="107"/>
    </location>
</feature>
<dbReference type="HOGENOM" id="CLU_202697_0_0_1"/>
<evidence type="ECO:0000313" key="4">
    <source>
        <dbReference type="Proteomes" id="UP000002281"/>
    </source>
</evidence>
<dbReference type="GeneTree" id="ENSGT00530000064299"/>
<evidence type="ECO:0000256" key="1">
    <source>
        <dbReference type="ARBA" id="ARBA00038017"/>
    </source>
</evidence>